<gene>
    <name evidence="2" type="ORF">PsAD2_03773</name>
</gene>
<protein>
    <submittedName>
        <fullName evidence="2">Uncharacterized protein</fullName>
    </submittedName>
</protein>
<feature type="region of interest" description="Disordered" evidence="1">
    <location>
        <begin position="146"/>
        <end position="182"/>
    </location>
</feature>
<accession>A0A165UWS0</accession>
<sequence>MSNLGSYTFSSTSYKSTLNASSVLGSVSSVTLDMVEVTTDEATGYQRTNLSASSPSEPPDSDAVLTGSLSTKWNDGDRPVTFLVACNNKYPIGGFITLVSDESPPTIKLGPVKVTQQNFITSTTVDLAGDYTGTLLLKLSFDPSAMPESGASISVSPSVPKENSEDKSPPQMVRIGEQTLTF</sequence>
<dbReference type="AlphaFoldDB" id="A0A165UWS0"/>
<feature type="region of interest" description="Disordered" evidence="1">
    <location>
        <begin position="43"/>
        <end position="64"/>
    </location>
</feature>
<name>A0A165UWS0_9HYPH</name>
<dbReference type="PATRIC" id="fig|989403.3.peg.4109"/>
<evidence type="ECO:0000256" key="1">
    <source>
        <dbReference type="SAM" id="MobiDB-lite"/>
    </source>
</evidence>
<evidence type="ECO:0000313" key="3">
    <source>
        <dbReference type="Proteomes" id="UP000076577"/>
    </source>
</evidence>
<reference evidence="2 3" key="1">
    <citation type="journal article" date="2016" name="Front. Microbiol.">
        <title>Comparative Genomic Analysis Reveals a Diverse Repertoire of Genes Involved in Prokaryote-Eukaryote Interactions within the Pseudovibrio Genus.</title>
        <authorList>
            <person name="Romano S."/>
            <person name="Fernandez-Guerra A."/>
            <person name="Reen F.J."/>
            <person name="Glockner F.O."/>
            <person name="Crowley S.P."/>
            <person name="O'Sullivan O."/>
            <person name="Cotter P.D."/>
            <person name="Adams C."/>
            <person name="Dobson A.D."/>
            <person name="O'Gara F."/>
        </authorList>
    </citation>
    <scope>NUCLEOTIDE SEQUENCE [LARGE SCALE GENOMIC DNA]</scope>
    <source>
        <strain evidence="2 3">Ad2</strain>
    </source>
</reference>
<evidence type="ECO:0000313" key="2">
    <source>
        <dbReference type="EMBL" id="KZL12946.1"/>
    </source>
</evidence>
<keyword evidence="3" id="KW-1185">Reference proteome</keyword>
<proteinExistence type="predicted"/>
<comment type="caution">
    <text evidence="2">The sequence shown here is derived from an EMBL/GenBank/DDBJ whole genome shotgun (WGS) entry which is preliminary data.</text>
</comment>
<dbReference type="Proteomes" id="UP000076577">
    <property type="component" value="Unassembled WGS sequence"/>
</dbReference>
<dbReference type="EMBL" id="LMCB01000097">
    <property type="protein sequence ID" value="KZL12946.1"/>
    <property type="molecule type" value="Genomic_DNA"/>
</dbReference>
<dbReference type="STRING" id="989403.SAMN05421798_1176"/>
<organism evidence="2 3">
    <name type="scientific">Pseudovibrio axinellae</name>
    <dbReference type="NCBI Taxonomy" id="989403"/>
    <lineage>
        <taxon>Bacteria</taxon>
        <taxon>Pseudomonadati</taxon>
        <taxon>Pseudomonadota</taxon>
        <taxon>Alphaproteobacteria</taxon>
        <taxon>Hyphomicrobiales</taxon>
        <taxon>Stappiaceae</taxon>
        <taxon>Pseudovibrio</taxon>
    </lineage>
</organism>